<evidence type="ECO:0000256" key="6">
    <source>
        <dbReference type="SAM" id="MobiDB-lite"/>
    </source>
</evidence>
<feature type="transmembrane region" description="Helical" evidence="7">
    <location>
        <begin position="16"/>
        <end position="38"/>
    </location>
</feature>
<dbReference type="Pfam" id="PF20684">
    <property type="entry name" value="Fung_rhodopsin"/>
    <property type="match status" value="1"/>
</dbReference>
<evidence type="ECO:0000313" key="10">
    <source>
        <dbReference type="Proteomes" id="UP000235786"/>
    </source>
</evidence>
<sequence>MDDPVPAGGDVDRASGIITACWVCTGITGLCLILRYSAKCWVSLHLSKAKSVDRLWGMEDWLFAAGWILDITHMAMLQVSYNAGFGRHFFFLTKPQFSEAIKWGVAPQPLIIASTTLSRTGMMWFLYKIFGRWNDQVRFFLIGCMILHFLINITMVLEIVLQCGPNPYRLSNRLSYFHYSWDGPAGDGSVICRPEIVATSAFNAFADFAIALIACYELWQYSIMSMKRKPSTEHHQLRYLVSSFPSRRLWQTVTLSGPLILSGVASIIKTVMFGKMPRSMDVTWTLVPYTLWIKIEGYSTLIAACAPIARMFFKFEVDEPQEDPSSPTNFSPRPMSLGRLEQSVRNSGFDRIESTETLKTGIDDRSMNSAAELESQGGPDGASERERCDKPASDRKMMHAMRNSISGWRRKDSWGWYEH</sequence>
<feature type="transmembrane region" description="Helical" evidence="7">
    <location>
        <begin position="196"/>
        <end position="219"/>
    </location>
</feature>
<evidence type="ECO:0000256" key="7">
    <source>
        <dbReference type="SAM" id="Phobius"/>
    </source>
</evidence>
<feature type="transmembrane region" description="Helical" evidence="7">
    <location>
        <begin position="101"/>
        <end position="127"/>
    </location>
</feature>
<reference evidence="9 10" key="1">
    <citation type="submission" date="2016-04" db="EMBL/GenBank/DDBJ databases">
        <title>A degradative enzymes factory behind the ericoid mycorrhizal symbiosis.</title>
        <authorList>
            <consortium name="DOE Joint Genome Institute"/>
            <person name="Martino E."/>
            <person name="Morin E."/>
            <person name="Grelet G."/>
            <person name="Kuo A."/>
            <person name="Kohler A."/>
            <person name="Daghino S."/>
            <person name="Barry K."/>
            <person name="Choi C."/>
            <person name="Cichocki N."/>
            <person name="Clum A."/>
            <person name="Copeland A."/>
            <person name="Hainaut M."/>
            <person name="Haridas S."/>
            <person name="Labutti K."/>
            <person name="Lindquist E."/>
            <person name="Lipzen A."/>
            <person name="Khouja H.-R."/>
            <person name="Murat C."/>
            <person name="Ohm R."/>
            <person name="Olson A."/>
            <person name="Spatafora J."/>
            <person name="Veneault-Fourrey C."/>
            <person name="Henrissat B."/>
            <person name="Grigoriev I."/>
            <person name="Martin F."/>
            <person name="Perotto S."/>
        </authorList>
    </citation>
    <scope>NUCLEOTIDE SEQUENCE [LARGE SCALE GENOMIC DNA]</scope>
    <source>
        <strain evidence="9 10">F</strain>
    </source>
</reference>
<organism evidence="9 10">
    <name type="scientific">Hyaloscypha variabilis (strain UAMH 11265 / GT02V1 / F)</name>
    <name type="common">Meliniomyces variabilis</name>
    <dbReference type="NCBI Taxonomy" id="1149755"/>
    <lineage>
        <taxon>Eukaryota</taxon>
        <taxon>Fungi</taxon>
        <taxon>Dikarya</taxon>
        <taxon>Ascomycota</taxon>
        <taxon>Pezizomycotina</taxon>
        <taxon>Leotiomycetes</taxon>
        <taxon>Helotiales</taxon>
        <taxon>Hyaloscyphaceae</taxon>
        <taxon>Hyaloscypha</taxon>
        <taxon>Hyaloscypha variabilis</taxon>
    </lineage>
</organism>
<dbReference type="InterPro" id="IPR049326">
    <property type="entry name" value="Rhodopsin_dom_fungi"/>
</dbReference>
<protein>
    <recommendedName>
        <fullName evidence="8">Rhodopsin domain-containing protein</fullName>
    </recommendedName>
</protein>
<keyword evidence="2 7" id="KW-0812">Transmembrane</keyword>
<feature type="compositionally biased region" description="Basic and acidic residues" evidence="6">
    <location>
        <begin position="382"/>
        <end position="397"/>
    </location>
</feature>
<gene>
    <name evidence="9" type="ORF">L207DRAFT_635595</name>
</gene>
<dbReference type="Proteomes" id="UP000235786">
    <property type="component" value="Unassembled WGS sequence"/>
</dbReference>
<feature type="domain" description="Rhodopsin" evidence="8">
    <location>
        <begin position="53"/>
        <end position="227"/>
    </location>
</feature>
<dbReference type="InterPro" id="IPR052337">
    <property type="entry name" value="SAT4-like"/>
</dbReference>
<evidence type="ECO:0000256" key="1">
    <source>
        <dbReference type="ARBA" id="ARBA00004141"/>
    </source>
</evidence>
<dbReference type="PANTHER" id="PTHR33048">
    <property type="entry name" value="PTH11-LIKE INTEGRAL MEMBRANE PROTEIN (AFU_ORTHOLOGUE AFUA_5G11245)"/>
    <property type="match status" value="1"/>
</dbReference>
<dbReference type="OrthoDB" id="3541760at2759"/>
<feature type="transmembrane region" description="Helical" evidence="7">
    <location>
        <begin position="139"/>
        <end position="161"/>
    </location>
</feature>
<evidence type="ECO:0000256" key="5">
    <source>
        <dbReference type="ARBA" id="ARBA00038359"/>
    </source>
</evidence>
<evidence type="ECO:0000313" key="9">
    <source>
        <dbReference type="EMBL" id="PMD38212.1"/>
    </source>
</evidence>
<comment type="subcellular location">
    <subcellularLocation>
        <location evidence="1">Membrane</location>
        <topology evidence="1">Multi-pass membrane protein</topology>
    </subcellularLocation>
</comment>
<dbReference type="GO" id="GO:0016020">
    <property type="term" value="C:membrane"/>
    <property type="evidence" value="ECO:0007669"/>
    <property type="project" value="UniProtKB-SubCell"/>
</dbReference>
<evidence type="ECO:0000256" key="3">
    <source>
        <dbReference type="ARBA" id="ARBA00022989"/>
    </source>
</evidence>
<comment type="similarity">
    <text evidence="5">Belongs to the SAT4 family.</text>
</comment>
<dbReference type="AlphaFoldDB" id="A0A2J6RI69"/>
<feature type="compositionally biased region" description="Basic and acidic residues" evidence="6">
    <location>
        <begin position="348"/>
        <end position="366"/>
    </location>
</feature>
<evidence type="ECO:0000259" key="8">
    <source>
        <dbReference type="Pfam" id="PF20684"/>
    </source>
</evidence>
<feature type="transmembrane region" description="Helical" evidence="7">
    <location>
        <begin position="59"/>
        <end position="81"/>
    </location>
</feature>
<keyword evidence="10" id="KW-1185">Reference proteome</keyword>
<keyword evidence="4 7" id="KW-0472">Membrane</keyword>
<proteinExistence type="inferred from homology"/>
<name>A0A2J6RI69_HYAVF</name>
<evidence type="ECO:0000256" key="2">
    <source>
        <dbReference type="ARBA" id="ARBA00022692"/>
    </source>
</evidence>
<accession>A0A2J6RI69</accession>
<dbReference type="EMBL" id="KZ613948">
    <property type="protein sequence ID" value="PMD38212.1"/>
    <property type="molecule type" value="Genomic_DNA"/>
</dbReference>
<evidence type="ECO:0000256" key="4">
    <source>
        <dbReference type="ARBA" id="ARBA00023136"/>
    </source>
</evidence>
<feature type="region of interest" description="Disordered" evidence="6">
    <location>
        <begin position="346"/>
        <end position="404"/>
    </location>
</feature>
<keyword evidence="3 7" id="KW-1133">Transmembrane helix</keyword>
<dbReference type="PANTHER" id="PTHR33048:SF155">
    <property type="entry name" value="INTEGRAL MEMBRANE PROTEIN"/>
    <property type="match status" value="1"/>
</dbReference>